<keyword evidence="2" id="KW-1185">Reference proteome</keyword>
<organism evidence="1 2">
    <name type="scientific">Dillenia turbinata</name>
    <dbReference type="NCBI Taxonomy" id="194707"/>
    <lineage>
        <taxon>Eukaryota</taxon>
        <taxon>Viridiplantae</taxon>
        <taxon>Streptophyta</taxon>
        <taxon>Embryophyta</taxon>
        <taxon>Tracheophyta</taxon>
        <taxon>Spermatophyta</taxon>
        <taxon>Magnoliopsida</taxon>
        <taxon>eudicotyledons</taxon>
        <taxon>Gunneridae</taxon>
        <taxon>Pentapetalae</taxon>
        <taxon>Dilleniales</taxon>
        <taxon>Dilleniaceae</taxon>
        <taxon>Dillenia</taxon>
    </lineage>
</organism>
<comment type="caution">
    <text evidence="1">The sequence shown here is derived from an EMBL/GenBank/DDBJ whole genome shotgun (WGS) entry which is preliminary data.</text>
</comment>
<name>A0AAN8WFA4_9MAGN</name>
<reference evidence="1 2" key="1">
    <citation type="submission" date="2023-12" db="EMBL/GenBank/DDBJ databases">
        <title>A high-quality genome assembly for Dillenia turbinata (Dilleniales).</title>
        <authorList>
            <person name="Chanderbali A."/>
        </authorList>
    </citation>
    <scope>NUCLEOTIDE SEQUENCE [LARGE SCALE GENOMIC DNA]</scope>
    <source>
        <strain evidence="1">LSX21</strain>
        <tissue evidence="1">Leaf</tissue>
    </source>
</reference>
<accession>A0AAN8WFA4</accession>
<proteinExistence type="predicted"/>
<sequence length="242" mass="27742">MVLPEFHLSIQQLRKRPSGLASGYPTTFICWTGKWRKWNMVVLSDDWRSQKPCQRFAGETVIKWGKFSRRGTFKKSYLEPQSLKGNILIWSGKLELLSQPCHKARKSTAEDDSCFAKLLHLHPIITSRWVGRLKNAPRLLLSWEYVPCSTTFPSATKAIESSFLTPVSHHNRSPSNHHPTQCLLHNLLRININGACCLIKLARICKINLLQLYPTCQPFQFGSTGAISLFIVEKQIRYSKLH</sequence>
<evidence type="ECO:0000313" key="1">
    <source>
        <dbReference type="EMBL" id="KAK6944922.1"/>
    </source>
</evidence>
<gene>
    <name evidence="1" type="ORF">RJ641_026024</name>
</gene>
<dbReference type="EMBL" id="JBAMMX010000003">
    <property type="protein sequence ID" value="KAK6944922.1"/>
    <property type="molecule type" value="Genomic_DNA"/>
</dbReference>
<dbReference type="AlphaFoldDB" id="A0AAN8WFA4"/>
<protein>
    <submittedName>
        <fullName evidence="1">Uncharacterized protein</fullName>
    </submittedName>
</protein>
<evidence type="ECO:0000313" key="2">
    <source>
        <dbReference type="Proteomes" id="UP001370490"/>
    </source>
</evidence>
<dbReference type="Proteomes" id="UP001370490">
    <property type="component" value="Unassembled WGS sequence"/>
</dbReference>